<protein>
    <submittedName>
        <fullName evidence="2">Uncharacterized protein</fullName>
    </submittedName>
</protein>
<evidence type="ECO:0000256" key="1">
    <source>
        <dbReference type="SAM" id="MobiDB-lite"/>
    </source>
</evidence>
<evidence type="ECO:0000313" key="3">
    <source>
        <dbReference type="Proteomes" id="UP001066276"/>
    </source>
</evidence>
<feature type="compositionally biased region" description="Basic and acidic residues" evidence="1">
    <location>
        <begin position="83"/>
        <end position="95"/>
    </location>
</feature>
<feature type="region of interest" description="Disordered" evidence="1">
    <location>
        <begin position="31"/>
        <end position="53"/>
    </location>
</feature>
<organism evidence="2 3">
    <name type="scientific">Pleurodeles waltl</name>
    <name type="common">Iberian ribbed newt</name>
    <dbReference type="NCBI Taxonomy" id="8319"/>
    <lineage>
        <taxon>Eukaryota</taxon>
        <taxon>Metazoa</taxon>
        <taxon>Chordata</taxon>
        <taxon>Craniata</taxon>
        <taxon>Vertebrata</taxon>
        <taxon>Euteleostomi</taxon>
        <taxon>Amphibia</taxon>
        <taxon>Batrachia</taxon>
        <taxon>Caudata</taxon>
        <taxon>Salamandroidea</taxon>
        <taxon>Salamandridae</taxon>
        <taxon>Pleurodelinae</taxon>
        <taxon>Pleurodeles</taxon>
    </lineage>
</organism>
<keyword evidence="3" id="KW-1185">Reference proteome</keyword>
<gene>
    <name evidence="2" type="ORF">NDU88_006427</name>
</gene>
<reference evidence="2" key="1">
    <citation type="journal article" date="2022" name="bioRxiv">
        <title>Sequencing and chromosome-scale assembly of the giantPleurodeles waltlgenome.</title>
        <authorList>
            <person name="Brown T."/>
            <person name="Elewa A."/>
            <person name="Iarovenko S."/>
            <person name="Subramanian E."/>
            <person name="Araus A.J."/>
            <person name="Petzold A."/>
            <person name="Susuki M."/>
            <person name="Suzuki K.-i.T."/>
            <person name="Hayashi T."/>
            <person name="Toyoda A."/>
            <person name="Oliveira C."/>
            <person name="Osipova E."/>
            <person name="Leigh N.D."/>
            <person name="Simon A."/>
            <person name="Yun M.H."/>
        </authorList>
    </citation>
    <scope>NUCLEOTIDE SEQUENCE</scope>
    <source>
        <strain evidence="2">20211129_DDA</strain>
        <tissue evidence="2">Liver</tissue>
    </source>
</reference>
<proteinExistence type="predicted"/>
<dbReference type="Proteomes" id="UP001066276">
    <property type="component" value="Chromosome 1_2"/>
</dbReference>
<sequence>MRVPGGRFPRVGPGFCCCVVVDVVGASGGPPAMPHSAKGSGVPGIPKGGAPRVPVPVMGGSHGIIAALRGPHRSPVLPRRSSKLRERRERKEARVSGKASRLPPPLMARGGRHVSRSGSSAYSRPRLSFLPQASTPSSSLPVRPEGGACVLHGCRAVRMSPILGARLAVGWGAFGAPPAPPPPVHGLPPSRARLLGGHHHSWPEHAPL</sequence>
<feature type="compositionally biased region" description="Polar residues" evidence="1">
    <location>
        <begin position="131"/>
        <end position="140"/>
    </location>
</feature>
<accession>A0AAV7WFK3</accession>
<name>A0AAV7WFK3_PLEWA</name>
<comment type="caution">
    <text evidence="2">The sequence shown here is derived from an EMBL/GenBank/DDBJ whole genome shotgun (WGS) entry which is preliminary data.</text>
</comment>
<dbReference type="EMBL" id="JANPWB010000002">
    <property type="protein sequence ID" value="KAJ1211065.1"/>
    <property type="molecule type" value="Genomic_DNA"/>
</dbReference>
<dbReference type="AlphaFoldDB" id="A0AAV7WFK3"/>
<feature type="region of interest" description="Disordered" evidence="1">
    <location>
        <begin position="65"/>
        <end position="142"/>
    </location>
</feature>
<evidence type="ECO:0000313" key="2">
    <source>
        <dbReference type="EMBL" id="KAJ1211065.1"/>
    </source>
</evidence>